<organism evidence="1 2">
    <name type="scientific">Salix brachista</name>
    <dbReference type="NCBI Taxonomy" id="2182728"/>
    <lineage>
        <taxon>Eukaryota</taxon>
        <taxon>Viridiplantae</taxon>
        <taxon>Streptophyta</taxon>
        <taxon>Embryophyta</taxon>
        <taxon>Tracheophyta</taxon>
        <taxon>Spermatophyta</taxon>
        <taxon>Magnoliopsida</taxon>
        <taxon>eudicotyledons</taxon>
        <taxon>Gunneridae</taxon>
        <taxon>Pentapetalae</taxon>
        <taxon>rosids</taxon>
        <taxon>fabids</taxon>
        <taxon>Malpighiales</taxon>
        <taxon>Salicaceae</taxon>
        <taxon>Saliceae</taxon>
        <taxon>Salix</taxon>
    </lineage>
</organism>
<keyword evidence="2" id="KW-1185">Reference proteome</keyword>
<dbReference type="Proteomes" id="UP000326939">
    <property type="component" value="Chromosome 2"/>
</dbReference>
<evidence type="ECO:0000313" key="2">
    <source>
        <dbReference type="Proteomes" id="UP000326939"/>
    </source>
</evidence>
<protein>
    <submittedName>
        <fullName evidence="1">Uncharacterized protein</fullName>
    </submittedName>
</protein>
<gene>
    <name evidence="1" type="ORF">DKX38_002175</name>
</gene>
<dbReference type="AlphaFoldDB" id="A0A5N5NM38"/>
<comment type="caution">
    <text evidence="1">The sequence shown here is derived from an EMBL/GenBank/DDBJ whole genome shotgun (WGS) entry which is preliminary data.</text>
</comment>
<accession>A0A5N5NM38</accession>
<reference evidence="2" key="1">
    <citation type="journal article" date="2019" name="Gigascience">
        <title>De novo genome assembly of the endangered Acer yangbiense, a plant species with extremely small populations endemic to Yunnan Province, China.</title>
        <authorList>
            <person name="Yang J."/>
            <person name="Wariss H.M."/>
            <person name="Tao L."/>
            <person name="Zhang R."/>
            <person name="Yun Q."/>
            <person name="Hollingsworth P."/>
            <person name="Dao Z."/>
            <person name="Luo G."/>
            <person name="Guo H."/>
            <person name="Ma Y."/>
            <person name="Sun W."/>
        </authorList>
    </citation>
    <scope>NUCLEOTIDE SEQUENCE [LARGE SCALE GENOMIC DNA]</scope>
    <source>
        <strain evidence="2">cv. br00</strain>
    </source>
</reference>
<dbReference type="EMBL" id="VDCV01000002">
    <property type="protein sequence ID" value="KAB5568382.1"/>
    <property type="molecule type" value="Genomic_DNA"/>
</dbReference>
<proteinExistence type="predicted"/>
<evidence type="ECO:0000313" key="1">
    <source>
        <dbReference type="EMBL" id="KAB5568382.1"/>
    </source>
</evidence>
<sequence>MIQSLVEFCGHQREDRRASCSRRRPWNRKIEFDCCSIHRIFPGKRISVASTYSPPTGRVPITIIDTPASPWGEAPYKDATERTTLGNLTLDGFLSEASSGEHYAVNVVDQLGVRTVAALLGGKFDSLHVLRYTIGISFSFALVEFMDIMAWQMIPVSPKDEYSWKRSSELLVEVARHGEESGHGVPGLIG</sequence>
<name>A0A5N5NM38_9ROSI</name>